<dbReference type="EMBL" id="JABCRI010000002">
    <property type="protein sequence ID" value="KAF8410141.1"/>
    <property type="molecule type" value="Genomic_DNA"/>
</dbReference>
<evidence type="ECO:0000313" key="1">
    <source>
        <dbReference type="EMBL" id="KAF8410141.1"/>
    </source>
</evidence>
<dbReference type="OrthoDB" id="10253878at2759"/>
<comment type="caution">
    <text evidence="1">The sequence shown here is derived from an EMBL/GenBank/DDBJ whole genome shotgun (WGS) entry which is preliminary data.</text>
</comment>
<name>A0A834ZMV8_TETSI</name>
<organism evidence="1 2">
    <name type="scientific">Tetracentron sinense</name>
    <name type="common">Spur-leaf</name>
    <dbReference type="NCBI Taxonomy" id="13715"/>
    <lineage>
        <taxon>Eukaryota</taxon>
        <taxon>Viridiplantae</taxon>
        <taxon>Streptophyta</taxon>
        <taxon>Embryophyta</taxon>
        <taxon>Tracheophyta</taxon>
        <taxon>Spermatophyta</taxon>
        <taxon>Magnoliopsida</taxon>
        <taxon>Trochodendrales</taxon>
        <taxon>Trochodendraceae</taxon>
        <taxon>Tetracentron</taxon>
    </lineage>
</organism>
<dbReference type="Pfam" id="PF04176">
    <property type="entry name" value="TIP41"/>
    <property type="match status" value="1"/>
</dbReference>
<dbReference type="AlphaFoldDB" id="A0A834ZMV8"/>
<sequence length="80" mass="9273">MRPYLSFLPISFISGLLHHEVVFEQMVVLYDDELTDNGVLLLTVKVLRVDGVLMRSRGTHMYCAFENSTKPIILQESCWR</sequence>
<protein>
    <submittedName>
        <fullName evidence="1">Uncharacterized protein</fullName>
    </submittedName>
</protein>
<keyword evidence="2" id="KW-1185">Reference proteome</keyword>
<dbReference type="InterPro" id="IPR007303">
    <property type="entry name" value="TIP41-like"/>
</dbReference>
<dbReference type="Proteomes" id="UP000655225">
    <property type="component" value="Unassembled WGS sequence"/>
</dbReference>
<accession>A0A834ZMV8</accession>
<proteinExistence type="predicted"/>
<evidence type="ECO:0000313" key="2">
    <source>
        <dbReference type="Proteomes" id="UP000655225"/>
    </source>
</evidence>
<reference evidence="1 2" key="1">
    <citation type="submission" date="2020-04" db="EMBL/GenBank/DDBJ databases">
        <title>Plant Genome Project.</title>
        <authorList>
            <person name="Zhang R.-G."/>
        </authorList>
    </citation>
    <scope>NUCLEOTIDE SEQUENCE [LARGE SCALE GENOMIC DNA]</scope>
    <source>
        <strain evidence="1">YNK0</strain>
        <tissue evidence="1">Leaf</tissue>
    </source>
</reference>
<gene>
    <name evidence="1" type="ORF">HHK36_002663</name>
</gene>